<accession>A0A841KVB9</accession>
<evidence type="ECO:0000313" key="13">
    <source>
        <dbReference type="Proteomes" id="UP000579281"/>
    </source>
</evidence>
<dbReference type="SUPFAM" id="SSF52374">
    <property type="entry name" value="Nucleotidylyl transferase"/>
    <property type="match status" value="1"/>
</dbReference>
<evidence type="ECO:0000256" key="7">
    <source>
        <dbReference type="ARBA" id="ARBA00022840"/>
    </source>
</evidence>
<keyword evidence="3 10" id="KW-0662">Pyridine nucleotide biosynthesis</keyword>
<dbReference type="RefSeq" id="WP_184308652.1">
    <property type="nucleotide sequence ID" value="NZ_JACHEN010000004.1"/>
</dbReference>
<evidence type="ECO:0000313" key="12">
    <source>
        <dbReference type="EMBL" id="MBB6214872.1"/>
    </source>
</evidence>
<evidence type="ECO:0000256" key="3">
    <source>
        <dbReference type="ARBA" id="ARBA00022642"/>
    </source>
</evidence>
<dbReference type="EC" id="2.7.7.18" evidence="10"/>
<gene>
    <name evidence="10" type="primary">nadD</name>
    <name evidence="12" type="ORF">HNQ80_000957</name>
</gene>
<evidence type="ECO:0000256" key="9">
    <source>
        <dbReference type="ARBA" id="ARBA00048721"/>
    </source>
</evidence>
<comment type="caution">
    <text evidence="12">The sequence shown here is derived from an EMBL/GenBank/DDBJ whole genome shotgun (WGS) entry which is preliminary data.</text>
</comment>
<dbReference type="NCBIfam" id="TIGR00482">
    <property type="entry name" value="nicotinate (nicotinamide) nucleotide adenylyltransferase"/>
    <property type="match status" value="1"/>
</dbReference>
<evidence type="ECO:0000256" key="1">
    <source>
        <dbReference type="ARBA" id="ARBA00002324"/>
    </source>
</evidence>
<comment type="function">
    <text evidence="1 10">Catalyzes the reversible adenylation of nicotinate mononucleotide (NaMN) to nicotinic acid adenine dinucleotide (NaAD).</text>
</comment>
<evidence type="ECO:0000256" key="4">
    <source>
        <dbReference type="ARBA" id="ARBA00022679"/>
    </source>
</evidence>
<evidence type="ECO:0000256" key="8">
    <source>
        <dbReference type="ARBA" id="ARBA00023027"/>
    </source>
</evidence>
<dbReference type="NCBIfam" id="NF000840">
    <property type="entry name" value="PRK00071.1-3"/>
    <property type="match status" value="1"/>
</dbReference>
<name>A0A841KVB9_9FIRM</name>
<evidence type="ECO:0000256" key="10">
    <source>
        <dbReference type="HAMAP-Rule" id="MF_00244"/>
    </source>
</evidence>
<reference evidence="12 13" key="1">
    <citation type="submission" date="2020-08" db="EMBL/GenBank/DDBJ databases">
        <title>Genomic Encyclopedia of Type Strains, Phase IV (KMG-IV): sequencing the most valuable type-strain genomes for metagenomic binning, comparative biology and taxonomic classification.</title>
        <authorList>
            <person name="Goeker M."/>
        </authorList>
    </citation>
    <scope>NUCLEOTIDE SEQUENCE [LARGE SCALE GENOMIC DNA]</scope>
    <source>
        <strain evidence="12 13">DSM 103526</strain>
    </source>
</reference>
<proteinExistence type="inferred from homology"/>
<dbReference type="EMBL" id="JACHEN010000004">
    <property type="protein sequence ID" value="MBB6214872.1"/>
    <property type="molecule type" value="Genomic_DNA"/>
</dbReference>
<dbReference type="AlphaFoldDB" id="A0A841KVB9"/>
<dbReference type="NCBIfam" id="TIGR00125">
    <property type="entry name" value="cyt_tran_rel"/>
    <property type="match status" value="1"/>
</dbReference>
<dbReference type="PANTHER" id="PTHR39321:SF3">
    <property type="entry name" value="PHOSPHOPANTETHEINE ADENYLYLTRANSFERASE"/>
    <property type="match status" value="1"/>
</dbReference>
<organism evidence="12 13">
    <name type="scientific">Anaerosolibacter carboniphilus</name>
    <dbReference type="NCBI Taxonomy" id="1417629"/>
    <lineage>
        <taxon>Bacteria</taxon>
        <taxon>Bacillati</taxon>
        <taxon>Bacillota</taxon>
        <taxon>Clostridia</taxon>
        <taxon>Peptostreptococcales</taxon>
        <taxon>Thermotaleaceae</taxon>
        <taxon>Anaerosolibacter</taxon>
    </lineage>
</organism>
<keyword evidence="7 10" id="KW-0067">ATP-binding</keyword>
<comment type="catalytic activity">
    <reaction evidence="9 10">
        <text>nicotinate beta-D-ribonucleotide + ATP + H(+) = deamido-NAD(+) + diphosphate</text>
        <dbReference type="Rhea" id="RHEA:22860"/>
        <dbReference type="ChEBI" id="CHEBI:15378"/>
        <dbReference type="ChEBI" id="CHEBI:30616"/>
        <dbReference type="ChEBI" id="CHEBI:33019"/>
        <dbReference type="ChEBI" id="CHEBI:57502"/>
        <dbReference type="ChEBI" id="CHEBI:58437"/>
        <dbReference type="EC" id="2.7.7.18"/>
    </reaction>
</comment>
<keyword evidence="6 10" id="KW-0547">Nucleotide-binding</keyword>
<dbReference type="GO" id="GO:0004515">
    <property type="term" value="F:nicotinate-nucleotide adenylyltransferase activity"/>
    <property type="evidence" value="ECO:0007669"/>
    <property type="project" value="UniProtKB-UniRule"/>
</dbReference>
<dbReference type="GO" id="GO:0009435">
    <property type="term" value="P:NAD+ biosynthetic process"/>
    <property type="evidence" value="ECO:0007669"/>
    <property type="project" value="UniProtKB-UniRule"/>
</dbReference>
<evidence type="ECO:0000256" key="5">
    <source>
        <dbReference type="ARBA" id="ARBA00022695"/>
    </source>
</evidence>
<evidence type="ECO:0000259" key="11">
    <source>
        <dbReference type="Pfam" id="PF01467"/>
    </source>
</evidence>
<dbReference type="InterPro" id="IPR014729">
    <property type="entry name" value="Rossmann-like_a/b/a_fold"/>
</dbReference>
<dbReference type="Proteomes" id="UP000579281">
    <property type="component" value="Unassembled WGS sequence"/>
</dbReference>
<sequence length="224" mass="25782">MDIETIIKQAEKKQSEIYSKSEKMEKIAIMGGTFDPIHHGHLVIAEQIRCEYSLDKVIFIPAGIPPHKTGLQVSDSKHRYAMALLATVTNPYFEVSKIEIEDENISYTIHTIKKLKQIYKENTELFFITGADAICDIESWKDVDELLHICRFIAATRPGLESPFVDEKIKDLQKKYQAEIHQIDVPALAISSTDIRRRVTSNQSIKYLVPESVEYYIYKNGLYR</sequence>
<evidence type="ECO:0000256" key="2">
    <source>
        <dbReference type="ARBA" id="ARBA00005019"/>
    </source>
</evidence>
<comment type="similarity">
    <text evidence="10">Belongs to the NadD family.</text>
</comment>
<protein>
    <recommendedName>
        <fullName evidence="10">Probable nicotinate-nucleotide adenylyltransferase</fullName>
        <ecNumber evidence="10">2.7.7.18</ecNumber>
    </recommendedName>
    <alternativeName>
        <fullName evidence="10">Deamido-NAD(+) diphosphorylase</fullName>
    </alternativeName>
    <alternativeName>
        <fullName evidence="10">Deamido-NAD(+) pyrophosphorylase</fullName>
    </alternativeName>
    <alternativeName>
        <fullName evidence="10">Nicotinate mononucleotide adenylyltransferase</fullName>
        <shortName evidence="10">NaMN adenylyltransferase</shortName>
    </alternativeName>
</protein>
<dbReference type="InterPro" id="IPR005248">
    <property type="entry name" value="NadD/NMNAT"/>
</dbReference>
<dbReference type="HAMAP" id="MF_00244">
    <property type="entry name" value="NaMN_adenylyltr"/>
    <property type="match status" value="1"/>
</dbReference>
<feature type="domain" description="Cytidyltransferase-like" evidence="11">
    <location>
        <begin position="29"/>
        <end position="198"/>
    </location>
</feature>
<keyword evidence="4 10" id="KW-0808">Transferase</keyword>
<dbReference type="PANTHER" id="PTHR39321">
    <property type="entry name" value="NICOTINATE-NUCLEOTIDE ADENYLYLTRANSFERASE-RELATED"/>
    <property type="match status" value="1"/>
</dbReference>
<dbReference type="InterPro" id="IPR004821">
    <property type="entry name" value="Cyt_trans-like"/>
</dbReference>
<dbReference type="Pfam" id="PF01467">
    <property type="entry name" value="CTP_transf_like"/>
    <property type="match status" value="1"/>
</dbReference>
<dbReference type="GO" id="GO:0005524">
    <property type="term" value="F:ATP binding"/>
    <property type="evidence" value="ECO:0007669"/>
    <property type="project" value="UniProtKB-KW"/>
</dbReference>
<dbReference type="CDD" id="cd02165">
    <property type="entry name" value="NMNAT"/>
    <property type="match status" value="1"/>
</dbReference>
<keyword evidence="13" id="KW-1185">Reference proteome</keyword>
<dbReference type="UniPathway" id="UPA00253">
    <property type="reaction ID" value="UER00332"/>
</dbReference>
<keyword evidence="8 10" id="KW-0520">NAD</keyword>
<evidence type="ECO:0000256" key="6">
    <source>
        <dbReference type="ARBA" id="ARBA00022741"/>
    </source>
</evidence>
<keyword evidence="5 10" id="KW-0548">Nucleotidyltransferase</keyword>
<comment type="pathway">
    <text evidence="2 10">Cofactor biosynthesis; NAD(+) biosynthesis; deamido-NAD(+) from nicotinate D-ribonucleotide: step 1/1.</text>
</comment>
<dbReference type="Gene3D" id="3.40.50.620">
    <property type="entry name" value="HUPs"/>
    <property type="match status" value="1"/>
</dbReference>